<accession>A0A7R9GKZ3</accession>
<feature type="compositionally biased region" description="Low complexity" evidence="1">
    <location>
        <begin position="54"/>
        <end position="78"/>
    </location>
</feature>
<sequence>MAQESRGYVNSAQLHEQHYRQVLEEVPAVPPKTRDREDLLNGNKTTRVMSRILSSSSSNNNNPRDVAAQQTPQSQAAPSLPPRPNKRNLFLVQKFQMDAQRPEDVAQVAAGAPGCSGVPSSQRAAPVRIPARVAHHHQQQQQVQKGTTGFPAGSEENVTVLGKKAVLVGDAGFDAEDIPGHGTRKKPLEGPKKTSTVYAGLQQQIAALFERRVSVCAVRRATSI</sequence>
<protein>
    <submittedName>
        <fullName evidence="2">Uncharacterized protein</fullName>
    </submittedName>
</protein>
<feature type="non-terminal residue" evidence="2">
    <location>
        <position position="1"/>
    </location>
</feature>
<gene>
    <name evidence="2" type="ORF">NMOB1V02_LOCUS12602</name>
</gene>
<evidence type="ECO:0000313" key="2">
    <source>
        <dbReference type="EMBL" id="CAD7285000.1"/>
    </source>
</evidence>
<dbReference type="AlphaFoldDB" id="A0A7R9GKZ3"/>
<evidence type="ECO:0000313" key="3">
    <source>
        <dbReference type="Proteomes" id="UP000678499"/>
    </source>
</evidence>
<evidence type="ECO:0000256" key="1">
    <source>
        <dbReference type="SAM" id="MobiDB-lite"/>
    </source>
</evidence>
<dbReference type="EMBL" id="CAJPEX010010920">
    <property type="protein sequence ID" value="CAG0925152.1"/>
    <property type="molecule type" value="Genomic_DNA"/>
</dbReference>
<dbReference type="EMBL" id="OA892957">
    <property type="protein sequence ID" value="CAD7285000.1"/>
    <property type="molecule type" value="Genomic_DNA"/>
</dbReference>
<dbReference type="Proteomes" id="UP000678499">
    <property type="component" value="Unassembled WGS sequence"/>
</dbReference>
<reference evidence="2" key="1">
    <citation type="submission" date="2020-11" db="EMBL/GenBank/DDBJ databases">
        <authorList>
            <person name="Tran Van P."/>
        </authorList>
    </citation>
    <scope>NUCLEOTIDE SEQUENCE</scope>
</reference>
<name>A0A7R9GKZ3_9CRUS</name>
<feature type="region of interest" description="Disordered" evidence="1">
    <location>
        <begin position="23"/>
        <end position="86"/>
    </location>
</feature>
<proteinExistence type="predicted"/>
<organism evidence="2">
    <name type="scientific">Notodromas monacha</name>
    <dbReference type="NCBI Taxonomy" id="399045"/>
    <lineage>
        <taxon>Eukaryota</taxon>
        <taxon>Metazoa</taxon>
        <taxon>Ecdysozoa</taxon>
        <taxon>Arthropoda</taxon>
        <taxon>Crustacea</taxon>
        <taxon>Oligostraca</taxon>
        <taxon>Ostracoda</taxon>
        <taxon>Podocopa</taxon>
        <taxon>Podocopida</taxon>
        <taxon>Cypridocopina</taxon>
        <taxon>Cypridoidea</taxon>
        <taxon>Cyprididae</taxon>
        <taxon>Notodromas</taxon>
    </lineage>
</organism>
<keyword evidence="3" id="KW-1185">Reference proteome</keyword>